<evidence type="ECO:0000256" key="2">
    <source>
        <dbReference type="ARBA" id="ARBA00011738"/>
    </source>
</evidence>
<keyword evidence="4 9" id="KW-0547">Nucleotide-binding</keyword>
<dbReference type="KEGG" id="caci:CLOAM0515"/>
<dbReference type="GO" id="GO:0005524">
    <property type="term" value="F:ATP binding"/>
    <property type="evidence" value="ECO:0007669"/>
    <property type="project" value="UniProtKB-UniRule"/>
</dbReference>
<dbReference type="PROSITE" id="PS50862">
    <property type="entry name" value="AA_TRNA_LIGASE_II"/>
    <property type="match status" value="1"/>
</dbReference>
<dbReference type="PANTHER" id="PTHR43707">
    <property type="entry name" value="HISTIDYL-TRNA SYNTHETASE"/>
    <property type="match status" value="1"/>
</dbReference>
<reference evidence="12 13" key="1">
    <citation type="journal article" date="2008" name="J. Bacteriol.">
        <title>'Candidatus Cloacamonas acidaminovorans': genome sequence reconstruction provides a first glimpse of a new bacterial division.</title>
        <authorList>
            <person name="Pelletier E."/>
            <person name="Kreimeyer A."/>
            <person name="Bocs S."/>
            <person name="Rouy Z."/>
            <person name="Gyapay G."/>
            <person name="Chouari R."/>
            <person name="Riviere D."/>
            <person name="Ganesan A."/>
            <person name="Daegelen P."/>
            <person name="Sghir A."/>
            <person name="Cohen G.N."/>
            <person name="Medigue C."/>
            <person name="Weissenbach J."/>
            <person name="Le Paslier D."/>
        </authorList>
    </citation>
    <scope>NUCLEOTIDE SEQUENCE [LARGE SCALE GENOMIC DNA]</scope>
    <source>
        <strain evidence="13">Evry</strain>
    </source>
</reference>
<dbReference type="HAMAP" id="MF_00127">
    <property type="entry name" value="His_tRNA_synth"/>
    <property type="match status" value="1"/>
</dbReference>
<dbReference type="InterPro" id="IPR004516">
    <property type="entry name" value="HisRS/HisZ"/>
</dbReference>
<dbReference type="InterPro" id="IPR041715">
    <property type="entry name" value="HisRS-like_core"/>
</dbReference>
<feature type="domain" description="Aminoacyl-transfer RNA synthetases class-II family profile" evidence="11">
    <location>
        <begin position="21"/>
        <end position="323"/>
    </location>
</feature>
<dbReference type="PANTHER" id="PTHR43707:SF1">
    <property type="entry name" value="HISTIDINE--TRNA LIGASE, MITOCHONDRIAL-RELATED"/>
    <property type="match status" value="1"/>
</dbReference>
<feature type="binding site" evidence="10">
    <location>
        <position position="257"/>
    </location>
    <ligand>
        <name>L-histidine</name>
        <dbReference type="ChEBI" id="CHEBI:57595"/>
    </ligand>
</feature>
<comment type="subcellular location">
    <subcellularLocation>
        <location evidence="9">Cytoplasm</location>
    </subcellularLocation>
</comment>
<dbReference type="Gene3D" id="3.30.930.10">
    <property type="entry name" value="Bira Bifunctional Protein, Domain 2"/>
    <property type="match status" value="1"/>
</dbReference>
<dbReference type="SUPFAM" id="SSF52954">
    <property type="entry name" value="Class II aaRS ABD-related"/>
    <property type="match status" value="1"/>
</dbReference>
<feature type="binding site" evidence="10">
    <location>
        <begin position="261"/>
        <end position="262"/>
    </location>
    <ligand>
        <name>L-histidine</name>
        <dbReference type="ChEBI" id="CHEBI:57595"/>
    </ligand>
</feature>
<comment type="catalytic activity">
    <reaction evidence="8 9">
        <text>tRNA(His) + L-histidine + ATP = L-histidyl-tRNA(His) + AMP + diphosphate + H(+)</text>
        <dbReference type="Rhea" id="RHEA:17313"/>
        <dbReference type="Rhea" id="RHEA-COMP:9665"/>
        <dbReference type="Rhea" id="RHEA-COMP:9689"/>
        <dbReference type="ChEBI" id="CHEBI:15378"/>
        <dbReference type="ChEBI" id="CHEBI:30616"/>
        <dbReference type="ChEBI" id="CHEBI:33019"/>
        <dbReference type="ChEBI" id="CHEBI:57595"/>
        <dbReference type="ChEBI" id="CHEBI:78442"/>
        <dbReference type="ChEBI" id="CHEBI:78527"/>
        <dbReference type="ChEBI" id="CHEBI:456215"/>
        <dbReference type="EC" id="6.1.1.21"/>
    </reaction>
</comment>
<dbReference type="InterPro" id="IPR006195">
    <property type="entry name" value="aa-tRNA-synth_II"/>
</dbReference>
<evidence type="ECO:0000313" key="13">
    <source>
        <dbReference type="Proteomes" id="UP000002019"/>
    </source>
</evidence>
<dbReference type="GO" id="GO:0006427">
    <property type="term" value="P:histidyl-tRNA aminoacylation"/>
    <property type="evidence" value="ECO:0007669"/>
    <property type="project" value="UniProtKB-UniRule"/>
</dbReference>
<dbReference type="NCBIfam" id="TIGR00442">
    <property type="entry name" value="hisS"/>
    <property type="match status" value="1"/>
</dbReference>
<dbReference type="Pfam" id="PF13393">
    <property type="entry name" value="tRNA-synt_His"/>
    <property type="match status" value="2"/>
</dbReference>
<dbReference type="Pfam" id="PF03129">
    <property type="entry name" value="HGTP_anticodon"/>
    <property type="match status" value="1"/>
</dbReference>
<evidence type="ECO:0000313" key="12">
    <source>
        <dbReference type="EMBL" id="CAO80412.1"/>
    </source>
</evidence>
<dbReference type="HOGENOM" id="CLU_025113_1_1_0"/>
<feature type="binding site" evidence="10">
    <location>
        <begin position="81"/>
        <end position="83"/>
    </location>
    <ligand>
        <name>L-histidine</name>
        <dbReference type="ChEBI" id="CHEBI:57595"/>
    </ligand>
</feature>
<dbReference type="InterPro" id="IPR045864">
    <property type="entry name" value="aa-tRNA-synth_II/BPL/LPL"/>
</dbReference>
<evidence type="ECO:0000256" key="6">
    <source>
        <dbReference type="ARBA" id="ARBA00022917"/>
    </source>
</evidence>
<dbReference type="InterPro" id="IPR004154">
    <property type="entry name" value="Anticodon-bd"/>
</dbReference>
<dbReference type="InterPro" id="IPR033656">
    <property type="entry name" value="HisRS_anticodon"/>
</dbReference>
<keyword evidence="7 9" id="KW-0030">Aminoacyl-tRNA synthetase</keyword>
<feature type="binding site" evidence="10">
    <location>
        <position position="112"/>
    </location>
    <ligand>
        <name>L-histidine</name>
        <dbReference type="ChEBI" id="CHEBI:57595"/>
    </ligand>
</feature>
<feature type="binding site" evidence="10">
    <location>
        <position position="130"/>
    </location>
    <ligand>
        <name>L-histidine</name>
        <dbReference type="ChEBI" id="CHEBI:57595"/>
    </ligand>
</feature>
<evidence type="ECO:0000256" key="7">
    <source>
        <dbReference type="ARBA" id="ARBA00023146"/>
    </source>
</evidence>
<evidence type="ECO:0000256" key="4">
    <source>
        <dbReference type="ARBA" id="ARBA00022741"/>
    </source>
</evidence>
<name>B0VGH5_CLOAI</name>
<keyword evidence="9" id="KW-0963">Cytoplasm</keyword>
<evidence type="ECO:0000256" key="3">
    <source>
        <dbReference type="ARBA" id="ARBA00022598"/>
    </source>
</evidence>
<dbReference type="EC" id="6.1.1.21" evidence="9"/>
<keyword evidence="13" id="KW-1185">Reference proteome</keyword>
<sequence>MKYNIPRGTFDILPEDSYKWQFLQDSFRKMATCFGYEEITTPIFEVAELFERSSGESSDVVQKEMYRFQDKKGREFALRPEGTAPVVRSYVENHLDKLSSRTKLFYLGPMFRYDRPQAGRYRQFYQYGIEFIGSNNPYYDAEVIAVAFLWLNKLGLNNLRLEINSVGCPDCSAVYDKALQEYYRPFLPKLCPDCVKRLETNPRRLLDCKVPSCIEFRKNAPSQMDYLDEPCKKHFSAVCDYLQAMNIPYTINPRIVRGLDYYTNTAFEIIYEGLGAQNSLVGGGRYNGLVEQIGGKSIPAIGFAGGFERLLLALEEEKIELIPPSKPDAYLVCVGDNTRLQILPYLNALRTKGLIVDYDPDKSSLKAQLKSAASSGAKYAIIIGENELATKTVNLKNLQTGEQIAIPMDEEYTINKMKN</sequence>
<evidence type="ECO:0000256" key="8">
    <source>
        <dbReference type="ARBA" id="ARBA00047639"/>
    </source>
</evidence>
<accession>B0VGH5</accession>
<evidence type="ECO:0000259" key="11">
    <source>
        <dbReference type="PROSITE" id="PS50862"/>
    </source>
</evidence>
<dbReference type="CDD" id="cd00773">
    <property type="entry name" value="HisRS-like_core"/>
    <property type="match status" value="1"/>
</dbReference>
<evidence type="ECO:0000256" key="1">
    <source>
        <dbReference type="ARBA" id="ARBA00008226"/>
    </source>
</evidence>
<gene>
    <name evidence="9 12" type="primary">hisS</name>
    <name evidence="12" type="ordered locus">CLOAM0515</name>
</gene>
<organism evidence="12 13">
    <name type="scientific">Cloacimonas acidaminovorans (strain Evry)</name>
    <dbReference type="NCBI Taxonomy" id="459349"/>
    <lineage>
        <taxon>Bacteria</taxon>
        <taxon>Pseudomonadati</taxon>
        <taxon>Candidatus Cloacimonadota</taxon>
        <taxon>Candidatus Cloacimonadia</taxon>
        <taxon>Candidatus Cloacimonadales</taxon>
        <taxon>Candidatus Cloacimonadaceae</taxon>
        <taxon>Candidatus Cloacimonas</taxon>
    </lineage>
</organism>
<evidence type="ECO:0000256" key="9">
    <source>
        <dbReference type="HAMAP-Rule" id="MF_00127"/>
    </source>
</evidence>
<dbReference type="SUPFAM" id="SSF55681">
    <property type="entry name" value="Class II aaRS and biotin synthetases"/>
    <property type="match status" value="1"/>
</dbReference>
<comment type="subunit">
    <text evidence="2 9">Homodimer.</text>
</comment>
<evidence type="ECO:0000256" key="10">
    <source>
        <dbReference type="PIRSR" id="PIRSR001549-1"/>
    </source>
</evidence>
<dbReference type="GO" id="GO:0004821">
    <property type="term" value="F:histidine-tRNA ligase activity"/>
    <property type="evidence" value="ECO:0007669"/>
    <property type="project" value="UniProtKB-UniRule"/>
</dbReference>
<dbReference type="OrthoDB" id="9800814at2"/>
<dbReference type="PIRSF" id="PIRSF001549">
    <property type="entry name" value="His-tRNA_synth"/>
    <property type="match status" value="1"/>
</dbReference>
<dbReference type="GO" id="GO:0005737">
    <property type="term" value="C:cytoplasm"/>
    <property type="evidence" value="ECO:0007669"/>
    <property type="project" value="UniProtKB-SubCell"/>
</dbReference>
<keyword evidence="5 9" id="KW-0067">ATP-binding</keyword>
<dbReference type="CDD" id="cd00859">
    <property type="entry name" value="HisRS_anticodon"/>
    <property type="match status" value="1"/>
</dbReference>
<keyword evidence="6 9" id="KW-0648">Protein biosynthesis</keyword>
<protein>
    <recommendedName>
        <fullName evidence="9">Histidine--tRNA ligase</fullName>
        <ecNumber evidence="9">6.1.1.21</ecNumber>
    </recommendedName>
    <alternativeName>
        <fullName evidence="9">Histidyl-tRNA synthetase</fullName>
        <shortName evidence="9">HisRS</shortName>
    </alternativeName>
</protein>
<evidence type="ECO:0000256" key="5">
    <source>
        <dbReference type="ARBA" id="ARBA00022840"/>
    </source>
</evidence>
<dbReference type="RefSeq" id="WP_015424273.1">
    <property type="nucleotide sequence ID" value="NC_020449.1"/>
</dbReference>
<dbReference type="AlphaFoldDB" id="B0VGH5"/>
<proteinExistence type="inferred from homology"/>
<dbReference type="eggNOG" id="COG0124">
    <property type="taxonomic scope" value="Bacteria"/>
</dbReference>
<keyword evidence="3 9" id="KW-0436">Ligase</keyword>
<dbReference type="InterPro" id="IPR015807">
    <property type="entry name" value="His-tRNA-ligase"/>
</dbReference>
<dbReference type="EMBL" id="CU466930">
    <property type="protein sequence ID" value="CAO80412.1"/>
    <property type="molecule type" value="Genomic_DNA"/>
</dbReference>
<dbReference type="InterPro" id="IPR036621">
    <property type="entry name" value="Anticodon-bd_dom_sf"/>
</dbReference>
<feature type="binding site" evidence="10">
    <location>
        <position position="126"/>
    </location>
    <ligand>
        <name>L-histidine</name>
        <dbReference type="ChEBI" id="CHEBI:57595"/>
    </ligand>
</feature>
<comment type="similarity">
    <text evidence="1 9">Belongs to the class-II aminoacyl-tRNA synthetase family.</text>
</comment>
<dbReference type="Gene3D" id="3.40.50.800">
    <property type="entry name" value="Anticodon-binding domain"/>
    <property type="match status" value="1"/>
</dbReference>
<dbReference type="Proteomes" id="UP000002019">
    <property type="component" value="Chromosome"/>
</dbReference>
<dbReference type="STRING" id="459349.CLOAM0515"/>